<evidence type="ECO:0000256" key="1">
    <source>
        <dbReference type="ARBA" id="ARBA00006315"/>
    </source>
</evidence>
<dbReference type="Gene3D" id="3.40.830.10">
    <property type="entry name" value="LigB-like"/>
    <property type="match status" value="1"/>
</dbReference>
<comment type="similarity">
    <text evidence="1">Belongs to the MEMO1 family.</text>
</comment>
<dbReference type="EMBL" id="AMZH03017957">
    <property type="protein sequence ID" value="RRT42279.1"/>
    <property type="molecule type" value="Genomic_DNA"/>
</dbReference>
<keyword evidence="2" id="KW-0732">Signal</keyword>
<feature type="signal peptide" evidence="2">
    <location>
        <begin position="1"/>
        <end position="22"/>
    </location>
</feature>
<sequence>MLVTHIQVAVQLLHLLTSILQACEFKTQALLLFFSVNEELKATGKFELMDLHVDEAEHSMEMHLPYLAKVFQG</sequence>
<evidence type="ECO:0000313" key="4">
    <source>
        <dbReference type="Proteomes" id="UP000287651"/>
    </source>
</evidence>
<dbReference type="InterPro" id="IPR002737">
    <property type="entry name" value="MEMO1_fam"/>
</dbReference>
<protein>
    <submittedName>
        <fullName evidence="3">Uncharacterized protein</fullName>
    </submittedName>
</protein>
<comment type="caution">
    <text evidence="3">The sequence shown here is derived from an EMBL/GenBank/DDBJ whole genome shotgun (WGS) entry which is preliminary data.</text>
</comment>
<organism evidence="3 4">
    <name type="scientific">Ensete ventricosum</name>
    <name type="common">Abyssinian banana</name>
    <name type="synonym">Musa ensete</name>
    <dbReference type="NCBI Taxonomy" id="4639"/>
    <lineage>
        <taxon>Eukaryota</taxon>
        <taxon>Viridiplantae</taxon>
        <taxon>Streptophyta</taxon>
        <taxon>Embryophyta</taxon>
        <taxon>Tracheophyta</taxon>
        <taxon>Spermatophyta</taxon>
        <taxon>Magnoliopsida</taxon>
        <taxon>Liliopsida</taxon>
        <taxon>Zingiberales</taxon>
        <taxon>Musaceae</taxon>
        <taxon>Ensete</taxon>
    </lineage>
</organism>
<dbReference type="PANTHER" id="PTHR11060">
    <property type="entry name" value="PROTEIN MEMO1"/>
    <property type="match status" value="1"/>
</dbReference>
<name>A0A426XS19_ENSVE</name>
<evidence type="ECO:0000256" key="2">
    <source>
        <dbReference type="SAM" id="SignalP"/>
    </source>
</evidence>
<feature type="chain" id="PRO_5018978802" evidence="2">
    <location>
        <begin position="23"/>
        <end position="73"/>
    </location>
</feature>
<gene>
    <name evidence="3" type="ORF">B296_00057234</name>
</gene>
<dbReference type="AlphaFoldDB" id="A0A426XS19"/>
<dbReference type="PANTHER" id="PTHR11060:SF0">
    <property type="entry name" value="PROTEIN MEMO1"/>
    <property type="match status" value="1"/>
</dbReference>
<reference evidence="3 4" key="1">
    <citation type="journal article" date="2014" name="Agronomy (Basel)">
        <title>A Draft Genome Sequence for Ensete ventricosum, the Drought-Tolerant Tree Against Hunger.</title>
        <authorList>
            <person name="Harrison J."/>
            <person name="Moore K.A."/>
            <person name="Paszkiewicz K."/>
            <person name="Jones T."/>
            <person name="Grant M."/>
            <person name="Ambacheew D."/>
            <person name="Muzemil S."/>
            <person name="Studholme D.J."/>
        </authorList>
    </citation>
    <scope>NUCLEOTIDE SEQUENCE [LARGE SCALE GENOMIC DNA]</scope>
</reference>
<proteinExistence type="inferred from homology"/>
<evidence type="ECO:0000313" key="3">
    <source>
        <dbReference type="EMBL" id="RRT42279.1"/>
    </source>
</evidence>
<dbReference type="Proteomes" id="UP000287651">
    <property type="component" value="Unassembled WGS sequence"/>
</dbReference>
<accession>A0A426XS19</accession>